<evidence type="ECO:0008006" key="3">
    <source>
        <dbReference type="Google" id="ProtNLM"/>
    </source>
</evidence>
<gene>
    <name evidence="1" type="ORF">ACFPJA_03910</name>
</gene>
<evidence type="ECO:0000313" key="2">
    <source>
        <dbReference type="Proteomes" id="UP001596145"/>
    </source>
</evidence>
<reference evidence="1 2" key="1">
    <citation type="journal article" date="2019" name="Int. J. Syst. Evol. Microbiol.">
        <title>The Global Catalogue of Microorganisms (GCM) 10K type strain sequencing project: providing services to taxonomists for standard genome sequencing and annotation.</title>
        <authorList>
            <consortium name="The Broad Institute Genomics Platform"/>
            <consortium name="The Broad Institute Genome Sequencing Center for Infectious Disease"/>
            <person name="Wu L."/>
            <person name="Ma J."/>
        </authorList>
    </citation>
    <scope>NUCLEOTIDE SEQUENCE [LARGE SCALE GENOMIC DNA]</scope>
    <source>
        <strain evidence="1 2">CGMCC 1.16026</strain>
    </source>
</reference>
<sequence>MSILLSYILLERWVKNAFVKTVVHQGETEEDAKELIMKNDDEFTSLKNILVNCFKHHAGVDFRASNLYAEWEDIVRDERNKVVHEDYIPDKESAQSMHETTIQCIEWIRGEIETSLEDEPENVTFERVREMDSPDT</sequence>
<dbReference type="Proteomes" id="UP001596145">
    <property type="component" value="Unassembled WGS sequence"/>
</dbReference>
<evidence type="ECO:0000313" key="1">
    <source>
        <dbReference type="EMBL" id="MFC5133872.1"/>
    </source>
</evidence>
<dbReference type="AlphaFoldDB" id="A0ABD5QNL4"/>
<organism evidence="1 2">
    <name type="scientific">Halorubrum glutamatedens</name>
    <dbReference type="NCBI Taxonomy" id="2707018"/>
    <lineage>
        <taxon>Archaea</taxon>
        <taxon>Methanobacteriati</taxon>
        <taxon>Methanobacteriota</taxon>
        <taxon>Stenosarchaea group</taxon>
        <taxon>Halobacteria</taxon>
        <taxon>Halobacteriales</taxon>
        <taxon>Haloferacaceae</taxon>
        <taxon>Halorubrum</taxon>
    </lineage>
</organism>
<keyword evidence="2" id="KW-1185">Reference proteome</keyword>
<name>A0ABD5QNL4_9EURY</name>
<accession>A0ABD5QNL4</accession>
<comment type="caution">
    <text evidence="1">The sequence shown here is derived from an EMBL/GenBank/DDBJ whole genome shotgun (WGS) entry which is preliminary data.</text>
</comment>
<dbReference type="RefSeq" id="WP_136516514.1">
    <property type="nucleotide sequence ID" value="NZ_JBHSKV010000004.1"/>
</dbReference>
<dbReference type="EMBL" id="JBHSKV010000004">
    <property type="protein sequence ID" value="MFC5133872.1"/>
    <property type="molecule type" value="Genomic_DNA"/>
</dbReference>
<protein>
    <recommendedName>
        <fullName evidence="3">RiboL-PSP-HEPN domain-containing protein</fullName>
    </recommendedName>
</protein>
<proteinExistence type="predicted"/>